<evidence type="ECO:0000256" key="6">
    <source>
        <dbReference type="ARBA" id="ARBA00023284"/>
    </source>
</evidence>
<evidence type="ECO:0000256" key="2">
    <source>
        <dbReference type="ARBA" id="ARBA00009813"/>
    </source>
</evidence>
<dbReference type="InterPro" id="IPR009094">
    <property type="entry name" value="DiS-bond_isomerase_DsbC/G_N_sf"/>
</dbReference>
<accession>A0A450SDI0</accession>
<protein>
    <recommendedName>
        <fullName evidence="7">Thiol:disulfide interchange protein</fullName>
    </recommendedName>
</protein>
<evidence type="ECO:0000256" key="3">
    <source>
        <dbReference type="ARBA" id="ARBA00022729"/>
    </source>
</evidence>
<sequence>MQKNYRIFSMLSAGKNSLGGCFFPIILSAMLASWLPLSVMGQDTATPQPVEKLAGDIFPHGVDSTGDTPIPGLFEIVSGTTVVYVSGNGRFVIEGDIFDLEDGKNLTEKKRNLARKEIIDSVDEKTMIVFAPDNARHTITVFTDVDCGYCRKLHKEVNLLNEAGIAVRYLGFPRAGPDSGTYGKMAAVWCAKDRKKAMTDAKNGKPVPASQCDHPLDEHLAIGRKIGVRGTPAILLEDGSLISGYLPAARLRKVLEKSSP</sequence>
<evidence type="ECO:0000313" key="10">
    <source>
        <dbReference type="EMBL" id="VFJ50578.1"/>
    </source>
</evidence>
<dbReference type="GO" id="GO:0042597">
    <property type="term" value="C:periplasmic space"/>
    <property type="evidence" value="ECO:0007669"/>
    <property type="project" value="UniProtKB-SubCell"/>
</dbReference>
<comment type="similarity">
    <text evidence="2 7">Belongs to the thioredoxin family. DsbC subfamily.</text>
</comment>
<dbReference type="CDD" id="cd03020">
    <property type="entry name" value="DsbA_DsbC_DsbG"/>
    <property type="match status" value="1"/>
</dbReference>
<evidence type="ECO:0000259" key="8">
    <source>
        <dbReference type="Pfam" id="PF10411"/>
    </source>
</evidence>
<keyword evidence="3 7" id="KW-0732">Signal</keyword>
<gene>
    <name evidence="10" type="ORF">BECKDK2373B_GA0170837_10294</name>
</gene>
<feature type="domain" description="Thioredoxin-like fold" evidence="9">
    <location>
        <begin position="133"/>
        <end position="255"/>
    </location>
</feature>
<dbReference type="PANTHER" id="PTHR35272">
    <property type="entry name" value="THIOL:DISULFIDE INTERCHANGE PROTEIN DSBC-RELATED"/>
    <property type="match status" value="1"/>
</dbReference>
<proteinExistence type="inferred from homology"/>
<name>A0A450SDI0_9GAMM</name>
<dbReference type="SUPFAM" id="SSF54423">
    <property type="entry name" value="DsbC/DsbG N-terminal domain-like"/>
    <property type="match status" value="1"/>
</dbReference>
<comment type="function">
    <text evidence="7">Required for disulfide bond formation in some periplasmic proteins. Acts by transferring its disulfide bond to other proteins and is reduced in the process.</text>
</comment>
<dbReference type="Gene3D" id="3.10.450.70">
    <property type="entry name" value="Disulphide bond isomerase, DsbC/G, N-terminal"/>
    <property type="match status" value="1"/>
</dbReference>
<dbReference type="AlphaFoldDB" id="A0A450SDI0"/>
<keyword evidence="4 7" id="KW-0574">Periplasm</keyword>
<evidence type="ECO:0000256" key="1">
    <source>
        <dbReference type="ARBA" id="ARBA00004418"/>
    </source>
</evidence>
<dbReference type="EMBL" id="CAADEX010000029">
    <property type="protein sequence ID" value="VFJ50578.1"/>
    <property type="molecule type" value="Genomic_DNA"/>
</dbReference>
<keyword evidence="6 7" id="KW-0676">Redox-active center</keyword>
<dbReference type="PANTHER" id="PTHR35272:SF3">
    <property type="entry name" value="THIOL:DISULFIDE INTERCHANGE PROTEIN DSBC"/>
    <property type="match status" value="1"/>
</dbReference>
<comment type="subcellular location">
    <subcellularLocation>
        <location evidence="1 7">Periplasm</location>
    </subcellularLocation>
</comment>
<dbReference type="SUPFAM" id="SSF52833">
    <property type="entry name" value="Thioredoxin-like"/>
    <property type="match status" value="1"/>
</dbReference>
<evidence type="ECO:0000256" key="4">
    <source>
        <dbReference type="ARBA" id="ARBA00022764"/>
    </source>
</evidence>
<keyword evidence="5" id="KW-1015">Disulfide bond</keyword>
<feature type="domain" description="Disulphide bond isomerase DsbC/G N-terminal" evidence="8">
    <location>
        <begin position="60"/>
        <end position="108"/>
    </location>
</feature>
<reference evidence="10" key="1">
    <citation type="submission" date="2019-02" db="EMBL/GenBank/DDBJ databases">
        <authorList>
            <person name="Gruber-Vodicka R. H."/>
            <person name="Seah K. B. B."/>
        </authorList>
    </citation>
    <scope>NUCLEOTIDE SEQUENCE</scope>
    <source>
        <strain evidence="10">BECK_DK47</strain>
    </source>
</reference>
<organism evidence="10">
    <name type="scientific">Candidatus Kentrum sp. DK</name>
    <dbReference type="NCBI Taxonomy" id="2126562"/>
    <lineage>
        <taxon>Bacteria</taxon>
        <taxon>Pseudomonadati</taxon>
        <taxon>Pseudomonadota</taxon>
        <taxon>Gammaproteobacteria</taxon>
        <taxon>Candidatus Kentrum</taxon>
    </lineage>
</organism>
<dbReference type="InterPro" id="IPR036249">
    <property type="entry name" value="Thioredoxin-like_sf"/>
</dbReference>
<dbReference type="Pfam" id="PF10411">
    <property type="entry name" value="DsbC_N"/>
    <property type="match status" value="1"/>
</dbReference>
<evidence type="ECO:0000259" key="9">
    <source>
        <dbReference type="Pfam" id="PF13098"/>
    </source>
</evidence>
<dbReference type="InterPro" id="IPR018950">
    <property type="entry name" value="DiS-bond_isomerase_DsbC/G_N"/>
</dbReference>
<evidence type="ECO:0000256" key="7">
    <source>
        <dbReference type="RuleBase" id="RU364038"/>
    </source>
</evidence>
<dbReference type="InterPro" id="IPR012336">
    <property type="entry name" value="Thioredoxin-like_fold"/>
</dbReference>
<dbReference type="InterPro" id="IPR051470">
    <property type="entry name" value="Thiol:disulfide_interchange"/>
</dbReference>
<evidence type="ECO:0000256" key="5">
    <source>
        <dbReference type="ARBA" id="ARBA00023157"/>
    </source>
</evidence>
<dbReference type="Pfam" id="PF13098">
    <property type="entry name" value="Thioredoxin_2"/>
    <property type="match status" value="1"/>
</dbReference>
<dbReference type="Gene3D" id="3.40.30.10">
    <property type="entry name" value="Glutaredoxin"/>
    <property type="match status" value="1"/>
</dbReference>
<dbReference type="InterPro" id="IPR033954">
    <property type="entry name" value="DiS-bond_Isoase_DsbC/G"/>
</dbReference>